<organism evidence="3 4">
    <name type="scientific">Plantactinospora solaniradicis</name>
    <dbReference type="NCBI Taxonomy" id="1723736"/>
    <lineage>
        <taxon>Bacteria</taxon>
        <taxon>Bacillati</taxon>
        <taxon>Actinomycetota</taxon>
        <taxon>Actinomycetes</taxon>
        <taxon>Micromonosporales</taxon>
        <taxon>Micromonosporaceae</taxon>
        <taxon>Plantactinospora</taxon>
    </lineage>
</organism>
<dbReference type="InterPro" id="IPR052509">
    <property type="entry name" value="Metal_resp_DNA-bind_regulator"/>
</dbReference>
<dbReference type="Proteomes" id="UP001596203">
    <property type="component" value="Unassembled WGS sequence"/>
</dbReference>
<evidence type="ECO:0000313" key="3">
    <source>
        <dbReference type="EMBL" id="MFC6020597.1"/>
    </source>
</evidence>
<comment type="caution">
    <text evidence="3">The sequence shown here is derived from an EMBL/GenBank/DDBJ whole genome shotgun (WGS) entry which is preliminary data.</text>
</comment>
<evidence type="ECO:0000259" key="2">
    <source>
        <dbReference type="Pfam" id="PF03551"/>
    </source>
</evidence>
<proteinExistence type="predicted"/>
<dbReference type="InterPro" id="IPR005149">
    <property type="entry name" value="Tscrpt_reg_PadR_N"/>
</dbReference>
<evidence type="ECO:0000313" key="4">
    <source>
        <dbReference type="Proteomes" id="UP001596203"/>
    </source>
</evidence>
<sequence length="134" mass="14436">MATPTPLREPTFLILTALAREPMHGYGIVNEVAALSDGRLTLRPGTLYGALDRLTDEGLVEPDREEIVDGRLRRYYRLTEGGTATLGAETERLRRNVEAASQRLRDRAAGTAEGSATRPAPAARPTVRLAGGPA</sequence>
<keyword evidence="4" id="KW-1185">Reference proteome</keyword>
<dbReference type="InterPro" id="IPR036390">
    <property type="entry name" value="WH_DNA-bd_sf"/>
</dbReference>
<dbReference type="Pfam" id="PF03551">
    <property type="entry name" value="PadR"/>
    <property type="match status" value="1"/>
</dbReference>
<dbReference type="PANTHER" id="PTHR33169:SF13">
    <property type="entry name" value="PADR-FAMILY TRANSCRIPTIONAL REGULATOR"/>
    <property type="match status" value="1"/>
</dbReference>
<dbReference type="EMBL" id="JBHSPR010000032">
    <property type="protein sequence ID" value="MFC6020597.1"/>
    <property type="molecule type" value="Genomic_DNA"/>
</dbReference>
<dbReference type="Gene3D" id="1.10.10.10">
    <property type="entry name" value="Winged helix-like DNA-binding domain superfamily/Winged helix DNA-binding domain"/>
    <property type="match status" value="1"/>
</dbReference>
<feature type="region of interest" description="Disordered" evidence="1">
    <location>
        <begin position="100"/>
        <end position="134"/>
    </location>
</feature>
<dbReference type="SUPFAM" id="SSF46785">
    <property type="entry name" value="Winged helix' DNA-binding domain"/>
    <property type="match status" value="1"/>
</dbReference>
<feature type="domain" description="Transcription regulator PadR N-terminal" evidence="2">
    <location>
        <begin position="14"/>
        <end position="86"/>
    </location>
</feature>
<protein>
    <submittedName>
        <fullName evidence="3">PadR family transcriptional regulator</fullName>
    </submittedName>
</protein>
<dbReference type="PANTHER" id="PTHR33169">
    <property type="entry name" value="PADR-FAMILY TRANSCRIPTIONAL REGULATOR"/>
    <property type="match status" value="1"/>
</dbReference>
<name>A0ABW1KFQ0_9ACTN</name>
<reference evidence="4" key="1">
    <citation type="journal article" date="2019" name="Int. J. Syst. Evol. Microbiol.">
        <title>The Global Catalogue of Microorganisms (GCM) 10K type strain sequencing project: providing services to taxonomists for standard genome sequencing and annotation.</title>
        <authorList>
            <consortium name="The Broad Institute Genomics Platform"/>
            <consortium name="The Broad Institute Genome Sequencing Center for Infectious Disease"/>
            <person name="Wu L."/>
            <person name="Ma J."/>
        </authorList>
    </citation>
    <scope>NUCLEOTIDE SEQUENCE [LARGE SCALE GENOMIC DNA]</scope>
    <source>
        <strain evidence="4">ZS-35-S2</strain>
    </source>
</reference>
<dbReference type="InterPro" id="IPR036388">
    <property type="entry name" value="WH-like_DNA-bd_sf"/>
</dbReference>
<evidence type="ECO:0000256" key="1">
    <source>
        <dbReference type="SAM" id="MobiDB-lite"/>
    </source>
</evidence>
<accession>A0ABW1KFQ0</accession>
<feature type="compositionally biased region" description="Low complexity" evidence="1">
    <location>
        <begin position="116"/>
        <end position="126"/>
    </location>
</feature>
<gene>
    <name evidence="3" type="ORF">ACFP2T_31045</name>
</gene>
<dbReference type="RefSeq" id="WP_377427971.1">
    <property type="nucleotide sequence ID" value="NZ_JBHSPR010000032.1"/>
</dbReference>